<accession>A0A4R5AS82</accession>
<keyword evidence="10" id="KW-1185">Reference proteome</keyword>
<dbReference type="PRINTS" id="PR00507">
    <property type="entry name" value="N12N6MTFRASE"/>
</dbReference>
<dbReference type="SUPFAM" id="SSF53335">
    <property type="entry name" value="S-adenosyl-L-methionine-dependent methyltransferases"/>
    <property type="match status" value="1"/>
</dbReference>
<dbReference type="InterPro" id="IPR002052">
    <property type="entry name" value="DNA_methylase_N6_adenine_CS"/>
</dbReference>
<dbReference type="Proteomes" id="UP000294513">
    <property type="component" value="Unassembled WGS sequence"/>
</dbReference>
<dbReference type="PROSITE" id="PS00092">
    <property type="entry name" value="N6_MTASE"/>
    <property type="match status" value="1"/>
</dbReference>
<evidence type="ECO:0000256" key="1">
    <source>
        <dbReference type="ARBA" id="ARBA00011900"/>
    </source>
</evidence>
<dbReference type="InterPro" id="IPR029063">
    <property type="entry name" value="SAM-dependent_MTases_sf"/>
</dbReference>
<protein>
    <recommendedName>
        <fullName evidence="1">site-specific DNA-methyltransferase (adenine-specific)</fullName>
        <ecNumber evidence="1">2.1.1.72</ecNumber>
    </recommendedName>
</protein>
<dbReference type="GO" id="GO:0032259">
    <property type="term" value="P:methylation"/>
    <property type="evidence" value="ECO:0007669"/>
    <property type="project" value="UniProtKB-KW"/>
</dbReference>
<dbReference type="InterPro" id="IPR054277">
    <property type="entry name" value="DUF7008"/>
</dbReference>
<dbReference type="OrthoDB" id="4280289at2"/>
<organism evidence="9 10">
    <name type="scientific">Actinomadura rubrisoli</name>
    <dbReference type="NCBI Taxonomy" id="2530368"/>
    <lineage>
        <taxon>Bacteria</taxon>
        <taxon>Bacillati</taxon>
        <taxon>Actinomycetota</taxon>
        <taxon>Actinomycetes</taxon>
        <taxon>Streptosporangiales</taxon>
        <taxon>Thermomonosporaceae</taxon>
        <taxon>Actinomadura</taxon>
    </lineage>
</organism>
<dbReference type="PANTHER" id="PTHR33841">
    <property type="entry name" value="DNA METHYLTRANSFERASE YEEA-RELATED"/>
    <property type="match status" value="1"/>
</dbReference>
<evidence type="ECO:0000313" key="9">
    <source>
        <dbReference type="EMBL" id="TDD75135.1"/>
    </source>
</evidence>
<dbReference type="AlphaFoldDB" id="A0A4R5AS82"/>
<dbReference type="InterPro" id="IPR011639">
    <property type="entry name" value="MethylTrfase_TaqI-like_dom"/>
</dbReference>
<name>A0A4R5AS82_9ACTN</name>
<evidence type="ECO:0000256" key="5">
    <source>
        <dbReference type="ARBA" id="ARBA00047942"/>
    </source>
</evidence>
<feature type="region of interest" description="Disordered" evidence="6">
    <location>
        <begin position="1164"/>
        <end position="1185"/>
    </location>
</feature>
<evidence type="ECO:0000256" key="4">
    <source>
        <dbReference type="ARBA" id="ARBA00022691"/>
    </source>
</evidence>
<comment type="catalytic activity">
    <reaction evidence="5">
        <text>a 2'-deoxyadenosine in DNA + S-adenosyl-L-methionine = an N(6)-methyl-2'-deoxyadenosine in DNA + S-adenosyl-L-homocysteine + H(+)</text>
        <dbReference type="Rhea" id="RHEA:15197"/>
        <dbReference type="Rhea" id="RHEA-COMP:12418"/>
        <dbReference type="Rhea" id="RHEA-COMP:12419"/>
        <dbReference type="ChEBI" id="CHEBI:15378"/>
        <dbReference type="ChEBI" id="CHEBI:57856"/>
        <dbReference type="ChEBI" id="CHEBI:59789"/>
        <dbReference type="ChEBI" id="CHEBI:90615"/>
        <dbReference type="ChEBI" id="CHEBI:90616"/>
        <dbReference type="EC" id="2.1.1.72"/>
    </reaction>
</comment>
<evidence type="ECO:0000313" key="10">
    <source>
        <dbReference type="Proteomes" id="UP000294513"/>
    </source>
</evidence>
<evidence type="ECO:0000256" key="6">
    <source>
        <dbReference type="SAM" id="MobiDB-lite"/>
    </source>
</evidence>
<dbReference type="InterPro" id="IPR050953">
    <property type="entry name" value="N4_N6_ade-DNA_methylase"/>
</dbReference>
<comment type="caution">
    <text evidence="9">The sequence shown here is derived from an EMBL/GenBank/DDBJ whole genome shotgun (WGS) entry which is preliminary data.</text>
</comment>
<keyword evidence="4" id="KW-0949">S-adenosyl-L-methionine</keyword>
<keyword evidence="2 9" id="KW-0489">Methyltransferase</keyword>
<reference evidence="9 10" key="1">
    <citation type="submission" date="2019-03" db="EMBL/GenBank/DDBJ databases">
        <title>Draft genome sequences of novel Actinobacteria.</title>
        <authorList>
            <person name="Sahin N."/>
            <person name="Ay H."/>
            <person name="Saygin H."/>
        </authorList>
    </citation>
    <scope>NUCLEOTIDE SEQUENCE [LARGE SCALE GENOMIC DNA]</scope>
    <source>
        <strain evidence="9 10">H3C3</strain>
    </source>
</reference>
<keyword evidence="3 9" id="KW-0808">Transferase</keyword>
<dbReference type="GO" id="GO:0006304">
    <property type="term" value="P:DNA modification"/>
    <property type="evidence" value="ECO:0007669"/>
    <property type="project" value="InterPro"/>
</dbReference>
<dbReference type="Gene3D" id="3.40.50.150">
    <property type="entry name" value="Vaccinia Virus protein VP39"/>
    <property type="match status" value="1"/>
</dbReference>
<evidence type="ECO:0000259" key="8">
    <source>
        <dbReference type="Pfam" id="PF22654"/>
    </source>
</evidence>
<dbReference type="EC" id="2.1.1.72" evidence="1"/>
<dbReference type="NCBIfam" id="NF033451">
    <property type="entry name" value="BREX_2_MTaseX"/>
    <property type="match status" value="1"/>
</dbReference>
<gene>
    <name evidence="9" type="primary">pglX</name>
    <name evidence="9" type="ORF">E1298_31760</name>
</gene>
<dbReference type="RefSeq" id="WP_131899849.1">
    <property type="nucleotide sequence ID" value="NZ_SMKU01000226.1"/>
</dbReference>
<feature type="domain" description="Type II methyltransferase M.TaqI-like" evidence="7">
    <location>
        <begin position="272"/>
        <end position="458"/>
    </location>
</feature>
<evidence type="ECO:0000256" key="3">
    <source>
        <dbReference type="ARBA" id="ARBA00022679"/>
    </source>
</evidence>
<sequence>MIERSALLADLRTQVAVLEGDLRKRAEDDEETRTRLQEDWQGARATRRIAASYKTWLGDRVAQAAVAWVLGTVFLRFCEDNGLIDIPFIAGPGGRLALAQERQADYIRQNPHDTDRDWILAGFKEMSRSPTAAGLFDQAHNPMRQIEISHDAAMALLDFWRRRGEDGGIVHDFTDARWDTGFLGDLYQDLSDHAKKTYALLQTPEFVEEFVLDQTLDPAMATFGLSGLRLIDPACGSGHFLLGAFHRILGSWREAEPGIDIWEHIRRTFLSVHGVDKHPAATGITRFRLLVEAMKASGVSSLDRLPDIPIIVATGDSLLHGRSAPGIQQDVPHGATVYATEDVSNYVDTADESGSRGFDLLGFGSYHAVVGNPPYITPKDKGEAALYKDAFDSCTGSFAMTVPFIERFFQLAKFGGPAADAAGYVGMLVANSFMKREFGKRLIEDFLPTIELTHVIDTSGAYIPGHGTPTVMLFGRRRPPPPASPVLSVIGLRAEPFAPEDPAQGAVWQSIVHRLAGSARPDEWTRTEELDRAALHTFPWNLAGRATAELLAAMGDGRRLGDRVVRIGYVASSGADDLFTAPAASWYRSGAEPAPLVEVFTGSEVRDWTAVPARQGFLPLVPGEGVVRWSPISDYPGHLRRLWPFRTLLRGRPNFSGATFAEAGRNWYEWHHITLTPDAHPSFITFPWVATHPTFAVMEERTAVPLNSAPVIRLPAAASDQDVAQLAAVLNSSMAAFWMKQNSQSKGGGPVAGGEPWNRFFEFTPGRLRDLPLPREREWGERWSVHAATLRDLAGELTRWLPSAVVDATDGPSRSSLDKAREHWTRVRGRMMALQEELDWEIYERYGVIEGEEEPLPPESVPGIEMGQRAFEIVLARRAAEGQATTGWFERHDARPITEPPGNWPSDYRRRVWQRIEMIEKSASLAILERPEHKRRWLTRGWDDLEREALRDWLLGRLETRDLWYGDDGRPAARTAEELSERLVRRPDMVEALALYAPEEQAGAVIGALLHDHEVPYLSVFYLKKSGLSKQRQWEETWRLQRVEDDQGTQEDIPVPPRYTSADFRRVGYWRQRGRYNMPNERFVSYPGTPLYGWAGWDHRERATVLAGLIERGEDAVPLLAGLLELSPWLRKWHGRVDPVGGRPPADAFADFTRQVLEEHGLTRDDVLGWRPPEPKRGRPRKRDT</sequence>
<evidence type="ECO:0000259" key="7">
    <source>
        <dbReference type="Pfam" id="PF07669"/>
    </source>
</evidence>
<dbReference type="GO" id="GO:0009007">
    <property type="term" value="F:site-specific DNA-methyltransferase (adenine-specific) activity"/>
    <property type="evidence" value="ECO:0007669"/>
    <property type="project" value="UniProtKB-EC"/>
</dbReference>
<feature type="domain" description="DUF7008" evidence="8">
    <location>
        <begin position="831"/>
        <end position="1180"/>
    </location>
</feature>
<evidence type="ECO:0000256" key="2">
    <source>
        <dbReference type="ARBA" id="ARBA00022603"/>
    </source>
</evidence>
<dbReference type="PANTHER" id="PTHR33841:SF1">
    <property type="entry name" value="DNA METHYLTRANSFERASE A"/>
    <property type="match status" value="1"/>
</dbReference>
<dbReference type="GO" id="GO:0003676">
    <property type="term" value="F:nucleic acid binding"/>
    <property type="evidence" value="ECO:0007669"/>
    <property type="project" value="InterPro"/>
</dbReference>
<proteinExistence type="predicted"/>
<dbReference type="Pfam" id="PF07669">
    <property type="entry name" value="Eco57I"/>
    <property type="match status" value="1"/>
</dbReference>
<dbReference type="EMBL" id="SMKU01000226">
    <property type="protein sequence ID" value="TDD75135.1"/>
    <property type="molecule type" value="Genomic_DNA"/>
</dbReference>
<dbReference type="Pfam" id="PF22654">
    <property type="entry name" value="DUF7008"/>
    <property type="match status" value="1"/>
</dbReference>